<feature type="transmembrane region" description="Helical" evidence="10">
    <location>
        <begin position="586"/>
        <end position="612"/>
    </location>
</feature>
<accession>A0A507BLF4</accession>
<dbReference type="InterPro" id="IPR000058">
    <property type="entry name" value="Znf_AN1"/>
</dbReference>
<dbReference type="Pfam" id="PF03547">
    <property type="entry name" value="Mem_trans"/>
    <property type="match status" value="1"/>
</dbReference>
<dbReference type="AlphaFoldDB" id="A0A507BLF4"/>
<dbReference type="SMART" id="SM00154">
    <property type="entry name" value="ZnF_AN1"/>
    <property type="match status" value="1"/>
</dbReference>
<keyword evidence="13" id="KW-1185">Reference proteome</keyword>
<comment type="caution">
    <text evidence="12">The sequence shown here is derived from an EMBL/GenBank/DDBJ whole genome shotgun (WGS) entry which is preliminary data.</text>
</comment>
<dbReference type="Proteomes" id="UP000319731">
    <property type="component" value="Unassembled WGS sequence"/>
</dbReference>
<dbReference type="PROSITE" id="PS51039">
    <property type="entry name" value="ZF_AN1"/>
    <property type="match status" value="1"/>
</dbReference>
<feature type="transmembrane region" description="Helical" evidence="10">
    <location>
        <begin position="98"/>
        <end position="119"/>
    </location>
</feature>
<protein>
    <recommendedName>
        <fullName evidence="11">AN1-type domain-containing protein</fullName>
    </recommendedName>
</protein>
<dbReference type="InterPro" id="IPR035896">
    <property type="entry name" value="AN1-like_Znf"/>
</dbReference>
<evidence type="ECO:0000313" key="12">
    <source>
        <dbReference type="EMBL" id="TPX31190.1"/>
    </source>
</evidence>
<feature type="transmembrane region" description="Helical" evidence="10">
    <location>
        <begin position="517"/>
        <end position="541"/>
    </location>
</feature>
<dbReference type="RefSeq" id="XP_031022682.1">
    <property type="nucleotide sequence ID" value="XM_031171331.1"/>
</dbReference>
<dbReference type="GO" id="GO:0008270">
    <property type="term" value="F:zinc ion binding"/>
    <property type="evidence" value="ECO:0007669"/>
    <property type="project" value="UniProtKB-KW"/>
</dbReference>
<dbReference type="GO" id="GO:0016020">
    <property type="term" value="C:membrane"/>
    <property type="evidence" value="ECO:0007669"/>
    <property type="project" value="UniProtKB-SubCell"/>
</dbReference>
<evidence type="ECO:0000256" key="7">
    <source>
        <dbReference type="ARBA" id="ARBA00023136"/>
    </source>
</evidence>
<dbReference type="InterPro" id="IPR040254">
    <property type="entry name" value="Ecm3-like"/>
</dbReference>
<gene>
    <name evidence="12" type="ORF">SmJEL517_g05405</name>
</gene>
<dbReference type="InterPro" id="IPR004776">
    <property type="entry name" value="Mem_transp_PIN-like"/>
</dbReference>
<evidence type="ECO:0000256" key="10">
    <source>
        <dbReference type="SAM" id="Phobius"/>
    </source>
</evidence>
<dbReference type="Gene3D" id="4.10.1110.10">
    <property type="entry name" value="AN1-like Zinc finger"/>
    <property type="match status" value="1"/>
</dbReference>
<evidence type="ECO:0000313" key="13">
    <source>
        <dbReference type="Proteomes" id="UP000319731"/>
    </source>
</evidence>
<evidence type="ECO:0000256" key="3">
    <source>
        <dbReference type="ARBA" id="ARBA00022723"/>
    </source>
</evidence>
<sequence length="613" mass="66580">MDASNTTTTTVSSTSAAATPSKKAANLCPINGCTEKRSIVVGLCRYCNDKFCSKHRHVEAHRCPNMETCRQESAVINMGFGFILARVGKLSSSGSKTIAQVLVTVLYPCVFMSKIISAIDSSTLQALGFMFIWELVLFALGLGLGLLVRAFCNPPQKFRNGSVMATMMGNWGDISLAVVGSLGNYPPFGNDAVYGQALVSAYQVIVNLIFFSFCYMYIGRDFTDNEPAEEPPVLVKVEPNNHSTDIDDSTQTPEAILSTVASTTSLLAMGEGHVTQASSPHPSLRNRRPSTASVRSFHEARAASISFAPMPPSLPRPSSTHRNDDEENNEEQHNLLDASHITSDPEEVGDLGISSRQNSNTGAIISRAASVKKKISVETQPTLIPTKQPFWLFRPIYAVQGKIEEEWQKFVIYAENKPMLKHIAHPPSFVTYFFAGLTNMANVSIIMALVISQIPAIKNLLVPSDIYATPAPDQEPPLRVIQDTFTYIGAAAVPMGLLNMGAAIGRLKVQSLPPARLLLSIAASRLVILPIIAISLCQLVTYHFGWVDPSNKIYRFILMFQCCVPTAGSAVFLTQIWSPDGSADEIAAVILVQYALAFISLTVCNIVILTLLA</sequence>
<dbReference type="SUPFAM" id="SSF118310">
    <property type="entry name" value="AN1-like Zinc finger"/>
    <property type="match status" value="1"/>
</dbReference>
<evidence type="ECO:0000256" key="8">
    <source>
        <dbReference type="PROSITE-ProRule" id="PRU00449"/>
    </source>
</evidence>
<dbReference type="EMBL" id="QEAO01000049">
    <property type="protein sequence ID" value="TPX31190.1"/>
    <property type="molecule type" value="Genomic_DNA"/>
</dbReference>
<evidence type="ECO:0000256" key="6">
    <source>
        <dbReference type="ARBA" id="ARBA00022989"/>
    </source>
</evidence>
<keyword evidence="6 10" id="KW-1133">Transmembrane helix</keyword>
<organism evidence="12 13">
    <name type="scientific">Synchytrium microbalum</name>
    <dbReference type="NCBI Taxonomy" id="1806994"/>
    <lineage>
        <taxon>Eukaryota</taxon>
        <taxon>Fungi</taxon>
        <taxon>Fungi incertae sedis</taxon>
        <taxon>Chytridiomycota</taxon>
        <taxon>Chytridiomycota incertae sedis</taxon>
        <taxon>Chytridiomycetes</taxon>
        <taxon>Synchytriales</taxon>
        <taxon>Synchytriaceae</taxon>
        <taxon>Synchytrium</taxon>
    </lineage>
</organism>
<keyword evidence="4 8" id="KW-0863">Zinc-finger</keyword>
<feature type="transmembrane region" description="Helical" evidence="10">
    <location>
        <begin position="553"/>
        <end position="574"/>
    </location>
</feature>
<evidence type="ECO:0000259" key="11">
    <source>
        <dbReference type="PROSITE" id="PS51039"/>
    </source>
</evidence>
<feature type="region of interest" description="Disordered" evidence="9">
    <location>
        <begin position="273"/>
        <end position="344"/>
    </location>
</feature>
<dbReference type="PANTHER" id="PTHR31274:SF1">
    <property type="entry name" value="AGL149CP"/>
    <property type="match status" value="1"/>
</dbReference>
<dbReference type="Pfam" id="PF01428">
    <property type="entry name" value="zf-AN1"/>
    <property type="match status" value="1"/>
</dbReference>
<evidence type="ECO:0000256" key="2">
    <source>
        <dbReference type="ARBA" id="ARBA00022692"/>
    </source>
</evidence>
<dbReference type="PANTHER" id="PTHR31274">
    <property type="entry name" value="PROTEIN ECM3"/>
    <property type="match status" value="1"/>
</dbReference>
<evidence type="ECO:0000256" key="9">
    <source>
        <dbReference type="SAM" id="MobiDB-lite"/>
    </source>
</evidence>
<name>A0A507BLF4_9FUNG</name>
<evidence type="ECO:0000256" key="5">
    <source>
        <dbReference type="ARBA" id="ARBA00022833"/>
    </source>
</evidence>
<keyword evidence="3" id="KW-0479">Metal-binding</keyword>
<dbReference type="OrthoDB" id="435607at2759"/>
<keyword evidence="2 10" id="KW-0812">Transmembrane</keyword>
<feature type="transmembrane region" description="Helical" evidence="10">
    <location>
        <begin position="429"/>
        <end position="451"/>
    </location>
</feature>
<reference evidence="12 13" key="1">
    <citation type="journal article" date="2019" name="Sci. Rep.">
        <title>Comparative genomics of chytrid fungi reveal insights into the obligate biotrophic and pathogenic lifestyle of Synchytrium endobioticum.</title>
        <authorList>
            <person name="van de Vossenberg B.T.L.H."/>
            <person name="Warris S."/>
            <person name="Nguyen H.D.T."/>
            <person name="van Gent-Pelzer M.P.E."/>
            <person name="Joly D.L."/>
            <person name="van de Geest H.C."/>
            <person name="Bonants P.J.M."/>
            <person name="Smith D.S."/>
            <person name="Levesque C.A."/>
            <person name="van der Lee T.A.J."/>
        </authorList>
    </citation>
    <scope>NUCLEOTIDE SEQUENCE [LARGE SCALE GENOMIC DNA]</scope>
    <source>
        <strain evidence="12 13">JEL517</strain>
    </source>
</reference>
<evidence type="ECO:0000256" key="4">
    <source>
        <dbReference type="ARBA" id="ARBA00022771"/>
    </source>
</evidence>
<evidence type="ECO:0000256" key="1">
    <source>
        <dbReference type="ARBA" id="ARBA00004141"/>
    </source>
</evidence>
<keyword evidence="5" id="KW-0862">Zinc</keyword>
<comment type="subcellular location">
    <subcellularLocation>
        <location evidence="1">Membrane</location>
        <topology evidence="1">Multi-pass membrane protein</topology>
    </subcellularLocation>
</comment>
<dbReference type="GeneID" id="42006628"/>
<feature type="domain" description="AN1-type" evidence="11">
    <location>
        <begin position="22"/>
        <end position="71"/>
    </location>
</feature>
<feature type="transmembrane region" description="Helical" evidence="10">
    <location>
        <begin position="197"/>
        <end position="218"/>
    </location>
</feature>
<keyword evidence="7 10" id="KW-0472">Membrane</keyword>
<feature type="transmembrane region" description="Helical" evidence="10">
    <location>
        <begin position="131"/>
        <end position="151"/>
    </location>
</feature>
<dbReference type="STRING" id="1806994.A0A507BLF4"/>
<dbReference type="GO" id="GO:0055085">
    <property type="term" value="P:transmembrane transport"/>
    <property type="evidence" value="ECO:0007669"/>
    <property type="project" value="InterPro"/>
</dbReference>
<proteinExistence type="predicted"/>
<feature type="transmembrane region" description="Helical" evidence="10">
    <location>
        <begin position="163"/>
        <end position="185"/>
    </location>
</feature>